<dbReference type="InterPro" id="IPR001509">
    <property type="entry name" value="Epimerase_deHydtase"/>
</dbReference>
<dbReference type="SUPFAM" id="SSF51735">
    <property type="entry name" value="NAD(P)-binding Rossmann-fold domains"/>
    <property type="match status" value="1"/>
</dbReference>
<protein>
    <recommendedName>
        <fullName evidence="3">NAD-dependent epimerase/dehydratase domain-containing protein</fullName>
    </recommendedName>
</protein>
<gene>
    <name evidence="4" type="ORF">Clacol_007922</name>
</gene>
<dbReference type="Gene3D" id="3.40.50.720">
    <property type="entry name" value="NAD(P)-binding Rossmann-like Domain"/>
    <property type="match status" value="1"/>
</dbReference>
<reference evidence="4" key="1">
    <citation type="submission" date="2021-10" db="EMBL/GenBank/DDBJ databases">
        <title>De novo Genome Assembly of Clathrus columnatus (Basidiomycota, Fungi) Using Illumina and Nanopore Sequence Data.</title>
        <authorList>
            <person name="Ogiso-Tanaka E."/>
            <person name="Itagaki H."/>
            <person name="Hosoya T."/>
            <person name="Hosaka K."/>
        </authorList>
    </citation>
    <scope>NUCLEOTIDE SEQUENCE</scope>
    <source>
        <strain evidence="4">MO-923</strain>
    </source>
</reference>
<dbReference type="AlphaFoldDB" id="A0AAV5AG98"/>
<dbReference type="Pfam" id="PF01370">
    <property type="entry name" value="Epimerase"/>
    <property type="match status" value="1"/>
</dbReference>
<sequence>MPTVQPGSKILVTGASGFIAVWIVKYLLQNHFMVRGTVRSEEKGEYLKELFKEYGSQFEYVIVEDMSVDGAFDEAVKGMDAIEHTASPFHFLADNPDEIIKPAVLGTLNILESALKFGGVSLKRVVVLSSTYAIIEPVPEGQQRIFTEKDWNEFSIKEIEEKGKDAAGHHKYKASKTLAEKGLYILFIFIDSVDNNNNNRPSAAWKFMKVNAEKFSWDLVTINPPFVLGPPLHDIPNIAGINTSLMDFYRVITGELKASPLQYDNWVDVRDVAEAHIRVLTTDKAGGERFIIAASPYSLQDILDAVHSEPSEETFSNVPRGSPGADMVYSVVMDSSKAKNMLGLKFITIDKTVKGTARNLLSRQW</sequence>
<evidence type="ECO:0000259" key="3">
    <source>
        <dbReference type="Pfam" id="PF01370"/>
    </source>
</evidence>
<dbReference type="InterPro" id="IPR036291">
    <property type="entry name" value="NAD(P)-bd_dom_sf"/>
</dbReference>
<keyword evidence="5" id="KW-1185">Reference proteome</keyword>
<proteinExistence type="inferred from homology"/>
<name>A0AAV5AG98_9AGAM</name>
<dbReference type="Proteomes" id="UP001050691">
    <property type="component" value="Unassembled WGS sequence"/>
</dbReference>
<accession>A0AAV5AG98</accession>
<comment type="caution">
    <text evidence="4">The sequence shown here is derived from an EMBL/GenBank/DDBJ whole genome shotgun (WGS) entry which is preliminary data.</text>
</comment>
<evidence type="ECO:0000256" key="1">
    <source>
        <dbReference type="ARBA" id="ARBA00023002"/>
    </source>
</evidence>
<evidence type="ECO:0000313" key="4">
    <source>
        <dbReference type="EMBL" id="GJJ13666.1"/>
    </source>
</evidence>
<keyword evidence="1" id="KW-0560">Oxidoreductase</keyword>
<dbReference type="CDD" id="cd05227">
    <property type="entry name" value="AR_SDR_e"/>
    <property type="match status" value="1"/>
</dbReference>
<dbReference type="GO" id="GO:0016616">
    <property type="term" value="F:oxidoreductase activity, acting on the CH-OH group of donors, NAD or NADP as acceptor"/>
    <property type="evidence" value="ECO:0007669"/>
    <property type="project" value="TreeGrafter"/>
</dbReference>
<evidence type="ECO:0000313" key="5">
    <source>
        <dbReference type="Proteomes" id="UP001050691"/>
    </source>
</evidence>
<dbReference type="EMBL" id="BPWL01000009">
    <property type="protein sequence ID" value="GJJ13666.1"/>
    <property type="molecule type" value="Genomic_DNA"/>
</dbReference>
<comment type="similarity">
    <text evidence="2">Belongs to the NAD(P)-dependent epimerase/dehydratase family. Dihydroflavonol-4-reductase subfamily.</text>
</comment>
<dbReference type="PANTHER" id="PTHR10366">
    <property type="entry name" value="NAD DEPENDENT EPIMERASE/DEHYDRATASE"/>
    <property type="match status" value="1"/>
</dbReference>
<organism evidence="4 5">
    <name type="scientific">Clathrus columnatus</name>
    <dbReference type="NCBI Taxonomy" id="1419009"/>
    <lineage>
        <taxon>Eukaryota</taxon>
        <taxon>Fungi</taxon>
        <taxon>Dikarya</taxon>
        <taxon>Basidiomycota</taxon>
        <taxon>Agaricomycotina</taxon>
        <taxon>Agaricomycetes</taxon>
        <taxon>Phallomycetidae</taxon>
        <taxon>Phallales</taxon>
        <taxon>Clathraceae</taxon>
        <taxon>Clathrus</taxon>
    </lineage>
</organism>
<feature type="domain" description="NAD-dependent epimerase/dehydratase" evidence="3">
    <location>
        <begin position="10"/>
        <end position="138"/>
    </location>
</feature>
<dbReference type="InterPro" id="IPR050425">
    <property type="entry name" value="NAD(P)_dehydrat-like"/>
</dbReference>
<dbReference type="PANTHER" id="PTHR10366:SF564">
    <property type="entry name" value="STEROL-4-ALPHA-CARBOXYLATE 3-DEHYDROGENASE, DECARBOXYLATING"/>
    <property type="match status" value="1"/>
</dbReference>
<evidence type="ECO:0000256" key="2">
    <source>
        <dbReference type="ARBA" id="ARBA00023445"/>
    </source>
</evidence>